<proteinExistence type="inferred from homology"/>
<feature type="domain" description="Peptidase M16 N-terminal" evidence="4">
    <location>
        <begin position="46"/>
        <end position="167"/>
    </location>
</feature>
<dbReference type="Proteomes" id="UP000823661">
    <property type="component" value="Unassembled WGS sequence"/>
</dbReference>
<name>A0A9D9EV60_9BACT</name>
<comment type="similarity">
    <text evidence="2 3">Belongs to the peptidase M16 family.</text>
</comment>
<dbReference type="GO" id="GO:0006508">
    <property type="term" value="P:proteolysis"/>
    <property type="evidence" value="ECO:0007669"/>
    <property type="project" value="InterPro"/>
</dbReference>
<feature type="domain" description="Peptidase M16 C-terminal" evidence="5">
    <location>
        <begin position="173"/>
        <end position="361"/>
    </location>
</feature>
<dbReference type="AlphaFoldDB" id="A0A9D9EV60"/>
<evidence type="ECO:0000256" key="2">
    <source>
        <dbReference type="ARBA" id="ARBA00007261"/>
    </source>
</evidence>
<dbReference type="Gene3D" id="3.30.830.10">
    <property type="entry name" value="Metalloenzyme, LuxS/M16 peptidase-like"/>
    <property type="match status" value="2"/>
</dbReference>
<protein>
    <submittedName>
        <fullName evidence="6">Insulinase family protein</fullName>
    </submittedName>
</protein>
<dbReference type="Pfam" id="PF05193">
    <property type="entry name" value="Peptidase_M16_C"/>
    <property type="match status" value="1"/>
</dbReference>
<evidence type="ECO:0000313" key="6">
    <source>
        <dbReference type="EMBL" id="MBO8452725.1"/>
    </source>
</evidence>
<organism evidence="6 7">
    <name type="scientific">Candidatus Cryptobacteroides intestinavium</name>
    <dbReference type="NCBI Taxonomy" id="2840766"/>
    <lineage>
        <taxon>Bacteria</taxon>
        <taxon>Pseudomonadati</taxon>
        <taxon>Bacteroidota</taxon>
        <taxon>Bacteroidia</taxon>
        <taxon>Bacteroidales</taxon>
        <taxon>Candidatus Cryptobacteroides</taxon>
    </lineage>
</organism>
<accession>A0A9D9EV60</accession>
<evidence type="ECO:0000256" key="1">
    <source>
        <dbReference type="ARBA" id="ARBA00001947"/>
    </source>
</evidence>
<comment type="caution">
    <text evidence="6">The sequence shown here is derived from an EMBL/GenBank/DDBJ whole genome shotgun (WGS) entry which is preliminary data.</text>
</comment>
<evidence type="ECO:0000259" key="4">
    <source>
        <dbReference type="Pfam" id="PF00675"/>
    </source>
</evidence>
<dbReference type="GO" id="GO:0004222">
    <property type="term" value="F:metalloendopeptidase activity"/>
    <property type="evidence" value="ECO:0007669"/>
    <property type="project" value="InterPro"/>
</dbReference>
<reference evidence="6" key="2">
    <citation type="journal article" date="2021" name="PeerJ">
        <title>Extensive microbial diversity within the chicken gut microbiome revealed by metagenomics and culture.</title>
        <authorList>
            <person name="Gilroy R."/>
            <person name="Ravi A."/>
            <person name="Getino M."/>
            <person name="Pursley I."/>
            <person name="Horton D.L."/>
            <person name="Alikhan N.F."/>
            <person name="Baker D."/>
            <person name="Gharbi K."/>
            <person name="Hall N."/>
            <person name="Watson M."/>
            <person name="Adriaenssens E.M."/>
            <person name="Foster-Nyarko E."/>
            <person name="Jarju S."/>
            <person name="Secka A."/>
            <person name="Antonio M."/>
            <person name="Oren A."/>
            <person name="Chaudhuri R.R."/>
            <person name="La Ragione R."/>
            <person name="Hildebrand F."/>
            <person name="Pallen M.J."/>
        </authorList>
    </citation>
    <scope>NUCLEOTIDE SEQUENCE</scope>
    <source>
        <strain evidence="6">B1-20833</strain>
    </source>
</reference>
<dbReference type="PROSITE" id="PS00143">
    <property type="entry name" value="INSULINASE"/>
    <property type="match status" value="1"/>
</dbReference>
<dbReference type="InterPro" id="IPR050361">
    <property type="entry name" value="MPP/UQCRC_Complex"/>
</dbReference>
<comment type="cofactor">
    <cofactor evidence="1">
        <name>Zn(2+)</name>
        <dbReference type="ChEBI" id="CHEBI:29105"/>
    </cofactor>
</comment>
<dbReference type="EMBL" id="JADIMI010000070">
    <property type="protein sequence ID" value="MBO8452725.1"/>
    <property type="molecule type" value="Genomic_DNA"/>
</dbReference>
<dbReference type="InterPro" id="IPR007863">
    <property type="entry name" value="Peptidase_M16_C"/>
</dbReference>
<evidence type="ECO:0000313" key="7">
    <source>
        <dbReference type="Proteomes" id="UP000823661"/>
    </source>
</evidence>
<sequence length="426" mass="46656">MLTGQCECGLRYAVKRSGSAVGYCALSIRCGTRDEAAYTDGRRDRSGYHSGIAHFVEHTIFKGTARKSASVISGYLDRLGGELNAYTTKEEIVIHATVLKEDLHKAASLLLELVTSPVFPENEIETERGVIIDEINSYKDAPSEEVYDRFEELLFEGHPLSGPILGTTASVRKISSAELLQFVREKFIPGNMAFTVVADVPEERLERSVRKLAASFFSQTGESVLPTGTGLIPSVVCRPVPARRFDITRNRRNHQVNCVLGGTAPSLYAGEDRVAAVLLANILGGPASNSILNAVLREKNGWVYGVECSYTQYSDTGILAICLGCEKDNLDRCLKAVSRELGRLMSAPLSDRRLMSAKKQLLGQLAISGDNGETQCLSMGKSLLSYGRVLSAEENRDLIEAVTARKIQELACDIFDDRHLSRLVFI</sequence>
<dbReference type="InterPro" id="IPR001431">
    <property type="entry name" value="Pept_M16_Zn_BS"/>
</dbReference>
<dbReference type="SUPFAM" id="SSF63411">
    <property type="entry name" value="LuxS/MPP-like metallohydrolase"/>
    <property type="match status" value="2"/>
</dbReference>
<evidence type="ECO:0000259" key="5">
    <source>
        <dbReference type="Pfam" id="PF05193"/>
    </source>
</evidence>
<dbReference type="PANTHER" id="PTHR11851:SF49">
    <property type="entry name" value="MITOCHONDRIAL-PROCESSING PEPTIDASE SUBUNIT ALPHA"/>
    <property type="match status" value="1"/>
</dbReference>
<evidence type="ECO:0000256" key="3">
    <source>
        <dbReference type="RuleBase" id="RU004447"/>
    </source>
</evidence>
<reference evidence="6" key="1">
    <citation type="submission" date="2020-10" db="EMBL/GenBank/DDBJ databases">
        <authorList>
            <person name="Gilroy R."/>
        </authorList>
    </citation>
    <scope>NUCLEOTIDE SEQUENCE</scope>
    <source>
        <strain evidence="6">B1-20833</strain>
    </source>
</reference>
<dbReference type="InterPro" id="IPR011249">
    <property type="entry name" value="Metalloenz_LuxS/M16"/>
</dbReference>
<dbReference type="Pfam" id="PF00675">
    <property type="entry name" value="Peptidase_M16"/>
    <property type="match status" value="1"/>
</dbReference>
<gene>
    <name evidence="6" type="ORF">IAC06_07575</name>
</gene>
<dbReference type="InterPro" id="IPR011765">
    <property type="entry name" value="Pept_M16_N"/>
</dbReference>
<dbReference type="GO" id="GO:0046872">
    <property type="term" value="F:metal ion binding"/>
    <property type="evidence" value="ECO:0007669"/>
    <property type="project" value="InterPro"/>
</dbReference>
<dbReference type="PANTHER" id="PTHR11851">
    <property type="entry name" value="METALLOPROTEASE"/>
    <property type="match status" value="1"/>
</dbReference>